<dbReference type="EMBL" id="FXAK01000001">
    <property type="protein sequence ID" value="SMF16617.1"/>
    <property type="molecule type" value="Genomic_DNA"/>
</dbReference>
<gene>
    <name evidence="6" type="ORF">SAMN02982917_0615</name>
</gene>
<proteinExistence type="inferred from homology"/>
<dbReference type="InterPro" id="IPR036866">
    <property type="entry name" value="RibonucZ/Hydroxyglut_hydro"/>
</dbReference>
<dbReference type="Proteomes" id="UP000192936">
    <property type="component" value="Unassembled WGS sequence"/>
</dbReference>
<evidence type="ECO:0000313" key="6">
    <source>
        <dbReference type="EMBL" id="SMF16617.1"/>
    </source>
</evidence>
<keyword evidence="4" id="KW-0862">Zinc</keyword>
<dbReference type="InterPro" id="IPR001279">
    <property type="entry name" value="Metallo-B-lactamas"/>
</dbReference>
<evidence type="ECO:0000259" key="5">
    <source>
        <dbReference type="SMART" id="SM00849"/>
    </source>
</evidence>
<dbReference type="AlphaFoldDB" id="A0A1X7DJ47"/>
<evidence type="ECO:0000256" key="3">
    <source>
        <dbReference type="ARBA" id="ARBA00022801"/>
    </source>
</evidence>
<dbReference type="GO" id="GO:0016787">
    <property type="term" value="F:hydrolase activity"/>
    <property type="evidence" value="ECO:0007669"/>
    <property type="project" value="UniProtKB-KW"/>
</dbReference>
<dbReference type="InterPro" id="IPR051013">
    <property type="entry name" value="MBL_superfamily_lactonases"/>
</dbReference>
<dbReference type="GO" id="GO:0046872">
    <property type="term" value="F:metal ion binding"/>
    <property type="evidence" value="ECO:0007669"/>
    <property type="project" value="UniProtKB-KW"/>
</dbReference>
<sequence length="341" mass="38146">MVSFANKQNKRAAIAFADGRRPMFRPAAVPRFSGPAAGTLHEGRTMHTIALGAFTVTRIEEMLTPGFDPGFLFPAYDEAILTRNPELAEPNFLDPASRRLMSSMHSWLIRTGRHVILIDTGCGNHKERHTPGFERFHMLDKPYLRHLAEAGVRPEDVTLVINTHLHIDHVGWNTQLVDGRWVPTFPNARYIYGAQEFKHWRSPEGGLIGMPGNGPVMEDSVMPVWEAGQVDLIEDGDSILDGLSVELAPGHTAGQMFVRLESDRHAAYFTGDCLHQPMQVARPDWNSRFCEDQVQAVATRRRLLDHAADRGALVFPAHFGAPHTGYVRRTGETFRFEPLAA</sequence>
<accession>A0A1X7DJ47</accession>
<evidence type="ECO:0000256" key="2">
    <source>
        <dbReference type="ARBA" id="ARBA00022723"/>
    </source>
</evidence>
<evidence type="ECO:0000256" key="4">
    <source>
        <dbReference type="ARBA" id="ARBA00022833"/>
    </source>
</evidence>
<reference evidence="6 7" key="1">
    <citation type="submission" date="2017-04" db="EMBL/GenBank/DDBJ databases">
        <authorList>
            <person name="Afonso C.L."/>
            <person name="Miller P.J."/>
            <person name="Scott M.A."/>
            <person name="Spackman E."/>
            <person name="Goraichik I."/>
            <person name="Dimitrov K.M."/>
            <person name="Suarez D.L."/>
            <person name="Swayne D.E."/>
        </authorList>
    </citation>
    <scope>NUCLEOTIDE SEQUENCE [LARGE SCALE GENOMIC DNA]</scope>
    <source>
        <strain evidence="6 7">A2P</strain>
    </source>
</reference>
<protein>
    <submittedName>
        <fullName evidence="6">Glyoxylase, beta-lactamase superfamily II</fullName>
    </submittedName>
</protein>
<evidence type="ECO:0000256" key="1">
    <source>
        <dbReference type="ARBA" id="ARBA00007749"/>
    </source>
</evidence>
<organism evidence="6 7">
    <name type="scientific">Azospirillum oryzae</name>
    <dbReference type="NCBI Taxonomy" id="286727"/>
    <lineage>
        <taxon>Bacteria</taxon>
        <taxon>Pseudomonadati</taxon>
        <taxon>Pseudomonadota</taxon>
        <taxon>Alphaproteobacteria</taxon>
        <taxon>Rhodospirillales</taxon>
        <taxon>Azospirillaceae</taxon>
        <taxon>Azospirillum</taxon>
    </lineage>
</organism>
<dbReference type="PANTHER" id="PTHR42978:SF6">
    <property type="entry name" value="QUORUM-QUENCHING LACTONASE YTNP-RELATED"/>
    <property type="match status" value="1"/>
</dbReference>
<dbReference type="STRING" id="286727.SAMN02982917_0615"/>
<dbReference type="SUPFAM" id="SSF56281">
    <property type="entry name" value="Metallo-hydrolase/oxidoreductase"/>
    <property type="match status" value="1"/>
</dbReference>
<dbReference type="CDD" id="cd16277">
    <property type="entry name" value="metallo-hydrolase-like_MBL-fold"/>
    <property type="match status" value="1"/>
</dbReference>
<evidence type="ECO:0000313" key="7">
    <source>
        <dbReference type="Proteomes" id="UP000192936"/>
    </source>
</evidence>
<dbReference type="SMART" id="SM00849">
    <property type="entry name" value="Lactamase_B"/>
    <property type="match status" value="1"/>
</dbReference>
<name>A0A1X7DJ47_9PROT</name>
<dbReference type="Pfam" id="PF00753">
    <property type="entry name" value="Lactamase_B"/>
    <property type="match status" value="1"/>
</dbReference>
<comment type="similarity">
    <text evidence="1">Belongs to the metallo-beta-lactamase superfamily.</text>
</comment>
<dbReference type="PANTHER" id="PTHR42978">
    <property type="entry name" value="QUORUM-QUENCHING LACTONASE YTNP-RELATED-RELATED"/>
    <property type="match status" value="1"/>
</dbReference>
<keyword evidence="2" id="KW-0479">Metal-binding</keyword>
<feature type="domain" description="Metallo-beta-lactamase" evidence="5">
    <location>
        <begin position="103"/>
        <end position="318"/>
    </location>
</feature>
<keyword evidence="3" id="KW-0378">Hydrolase</keyword>
<dbReference type="Gene3D" id="3.60.15.10">
    <property type="entry name" value="Ribonuclease Z/Hydroxyacylglutathione hydrolase-like"/>
    <property type="match status" value="1"/>
</dbReference>